<protein>
    <recommendedName>
        <fullName evidence="4">Carboxypeptidase regulatory-like domain-containing protein</fullName>
    </recommendedName>
</protein>
<evidence type="ECO:0000313" key="3">
    <source>
        <dbReference type="Proteomes" id="UP000676386"/>
    </source>
</evidence>
<evidence type="ECO:0008006" key="4">
    <source>
        <dbReference type="Google" id="ProtNLM"/>
    </source>
</evidence>
<name>A0ABS5J572_9BACT</name>
<accession>A0ABS5J572</accession>
<reference evidence="2 3" key="1">
    <citation type="submission" date="2021-04" db="EMBL/GenBank/DDBJ databases">
        <title>Chitinophaga sp. nov., isolated from the rhizosphere soil.</title>
        <authorList>
            <person name="He S."/>
        </authorList>
    </citation>
    <scope>NUCLEOTIDE SEQUENCE [LARGE SCALE GENOMIC DNA]</scope>
    <source>
        <strain evidence="2 3">2R12</strain>
    </source>
</reference>
<keyword evidence="3" id="KW-1185">Reference proteome</keyword>
<proteinExistence type="predicted"/>
<feature type="chain" id="PRO_5046739182" description="Carboxypeptidase regulatory-like domain-containing protein" evidence="1">
    <location>
        <begin position="30"/>
        <end position="443"/>
    </location>
</feature>
<evidence type="ECO:0000313" key="2">
    <source>
        <dbReference type="EMBL" id="MBS0030378.1"/>
    </source>
</evidence>
<evidence type="ECO:0000256" key="1">
    <source>
        <dbReference type="SAM" id="SignalP"/>
    </source>
</evidence>
<sequence length="443" mass="50089">MIIHPFKHSRMPGIVTTLLLMLTTGWCHAQTALTPGKIPFDTKLLKSGKYEMGCFVMNGGRQTEFGSFIIDIAFNSDQNLSIYTVLNLFGSNEPRLDTTVADGNTFKPLYRSSFNKEYDLQLNYDKEVTGYHFDKQSGKKSVIKDAVDNAYLDGYCYPYLLGMLPLTAGYNASMPVYDYRPENTENVKNAVIEEVTTNRYISKLTGEHKVWQVTVYEEATGDKYQYYLDKDTRRMWKVDIFSKAGQHLVMVDKEIDFNPIKSPFDKVATMKLIKSGSAAISGQAYAKDNENEGLLSNIAVVNINKKQYAPEGTSIVLIPYTAFFKEWIKLNESSRKKGRSIPLPQDAADCIKVVTVYDDKGHFEFVNLMPGDYLVYTEFGYRHTTRRTEVTGYTDTYINGLYQGTSTNTTSRSYSGNAGASIKKVVTIEKEGEQVEIKLKKTL</sequence>
<feature type="signal peptide" evidence="1">
    <location>
        <begin position="1"/>
        <end position="29"/>
    </location>
</feature>
<dbReference type="RefSeq" id="WP_211975518.1">
    <property type="nucleotide sequence ID" value="NZ_CBFHAM010000008.1"/>
</dbReference>
<gene>
    <name evidence="2" type="ORF">KE626_23835</name>
</gene>
<dbReference type="Pfam" id="PF11306">
    <property type="entry name" value="DUF3108"/>
    <property type="match status" value="1"/>
</dbReference>
<dbReference type="EMBL" id="JAGTXB010000014">
    <property type="protein sequence ID" value="MBS0030378.1"/>
    <property type="molecule type" value="Genomic_DNA"/>
</dbReference>
<keyword evidence="1" id="KW-0732">Signal</keyword>
<dbReference type="SUPFAM" id="SSF117074">
    <property type="entry name" value="Hypothetical protein PA1324"/>
    <property type="match status" value="1"/>
</dbReference>
<dbReference type="InterPro" id="IPR021457">
    <property type="entry name" value="DUF3108"/>
</dbReference>
<organism evidence="2 3">
    <name type="scientific">Chitinophaga hostae</name>
    <dbReference type="NCBI Taxonomy" id="2831022"/>
    <lineage>
        <taxon>Bacteria</taxon>
        <taxon>Pseudomonadati</taxon>
        <taxon>Bacteroidota</taxon>
        <taxon>Chitinophagia</taxon>
        <taxon>Chitinophagales</taxon>
        <taxon>Chitinophagaceae</taxon>
        <taxon>Chitinophaga</taxon>
    </lineage>
</organism>
<comment type="caution">
    <text evidence="2">The sequence shown here is derived from an EMBL/GenBank/DDBJ whole genome shotgun (WGS) entry which is preliminary data.</text>
</comment>
<dbReference type="Proteomes" id="UP000676386">
    <property type="component" value="Unassembled WGS sequence"/>
</dbReference>